<dbReference type="PROSITE" id="PS51257">
    <property type="entry name" value="PROKAR_LIPOPROTEIN"/>
    <property type="match status" value="1"/>
</dbReference>
<keyword evidence="8" id="KW-1185">Reference proteome</keyword>
<gene>
    <name evidence="7" type="ORF">G9U52_08455</name>
</gene>
<organism evidence="7 8">
    <name type="scientific">Paenibacillus agricola</name>
    <dbReference type="NCBI Taxonomy" id="2716264"/>
    <lineage>
        <taxon>Bacteria</taxon>
        <taxon>Bacillati</taxon>
        <taxon>Bacillota</taxon>
        <taxon>Bacilli</taxon>
        <taxon>Bacillales</taxon>
        <taxon>Paenibacillaceae</taxon>
        <taxon>Paenibacillus</taxon>
    </lineage>
</organism>
<dbReference type="Proteomes" id="UP001165962">
    <property type="component" value="Unassembled WGS sequence"/>
</dbReference>
<name>A0ABX0J0W4_9BACL</name>
<protein>
    <submittedName>
        <fullName evidence="7">Extracellular solute-binding protein</fullName>
    </submittedName>
</protein>
<evidence type="ECO:0000256" key="2">
    <source>
        <dbReference type="ARBA" id="ARBA00022729"/>
    </source>
</evidence>
<evidence type="ECO:0000256" key="5">
    <source>
        <dbReference type="ARBA" id="ARBA00023288"/>
    </source>
</evidence>
<evidence type="ECO:0000256" key="6">
    <source>
        <dbReference type="SAM" id="SignalP"/>
    </source>
</evidence>
<dbReference type="InterPro" id="IPR006059">
    <property type="entry name" value="SBP"/>
</dbReference>
<evidence type="ECO:0000256" key="1">
    <source>
        <dbReference type="ARBA" id="ARBA00022475"/>
    </source>
</evidence>
<dbReference type="Gene3D" id="3.40.190.10">
    <property type="entry name" value="Periplasmic binding protein-like II"/>
    <property type="match status" value="2"/>
</dbReference>
<evidence type="ECO:0000313" key="8">
    <source>
        <dbReference type="Proteomes" id="UP001165962"/>
    </source>
</evidence>
<sequence length="516" mass="57569">MKSSKKKITSMIWATAMAATAVAGCSNANVETAVVSNAPQSTGQTGKLPLTEQKVTLDYLLSDHATQPINATDPVMAELQKRTNVSFNFIKTAEGYNDKFKITLASGKLPDLLYAELVDAKKYGPEGAFLPLDDLLQKHGPNILKTIKDRGIEKDLKAADGKIYALPKLRESPTGGAFMVRKDLLDQYGIKVPDTLDDYYKMLKTFKEKDPSIVPLGTTIGDMNAIFYVFGTYNNYFVKNDKMEFGPALPEMKEALTYLNKLYSEKLLEPEFGIIASKQVEAKVSSGKIGAYTGHLNLTDFYTSIMKKDFPNAQMMPIPPLTGPDGKKRVIQEQLIGNAAVLSHDTKHAELIIKLFDYVFSDEGKLLMSYGLEGDSYEMKNGKPEYTEKMYGPTNSSYQTMFTKYAMFGRRIPVDPAADIGQQVNKGTLYADGVKLQKPHYMTPNPLPHLTFTESETDVLKSKETAVKDVSDQYMLKFIMGQESMDNWGKYTEALKKAGLDDALKIYNESYSRYKK</sequence>
<feature type="chain" id="PRO_5046089269" evidence="6">
    <location>
        <begin position="29"/>
        <end position="516"/>
    </location>
</feature>
<dbReference type="PANTHER" id="PTHR43649">
    <property type="entry name" value="ARABINOSE-BINDING PROTEIN-RELATED"/>
    <property type="match status" value="1"/>
</dbReference>
<dbReference type="EMBL" id="JAAOIW010000003">
    <property type="protein sequence ID" value="NHN29864.1"/>
    <property type="molecule type" value="Genomic_DNA"/>
</dbReference>
<dbReference type="RefSeq" id="WP_166148384.1">
    <property type="nucleotide sequence ID" value="NZ_JAAOIW010000003.1"/>
</dbReference>
<keyword evidence="2 6" id="KW-0732">Signal</keyword>
<accession>A0ABX0J0W4</accession>
<dbReference type="SUPFAM" id="SSF53850">
    <property type="entry name" value="Periplasmic binding protein-like II"/>
    <property type="match status" value="1"/>
</dbReference>
<evidence type="ECO:0000256" key="4">
    <source>
        <dbReference type="ARBA" id="ARBA00023139"/>
    </source>
</evidence>
<keyword evidence="5" id="KW-0449">Lipoprotein</keyword>
<proteinExistence type="predicted"/>
<feature type="signal peptide" evidence="6">
    <location>
        <begin position="1"/>
        <end position="28"/>
    </location>
</feature>
<evidence type="ECO:0000256" key="3">
    <source>
        <dbReference type="ARBA" id="ARBA00023136"/>
    </source>
</evidence>
<keyword evidence="1" id="KW-1003">Cell membrane</keyword>
<keyword evidence="4" id="KW-0564">Palmitate</keyword>
<keyword evidence="3" id="KW-0472">Membrane</keyword>
<comment type="caution">
    <text evidence="7">The sequence shown here is derived from an EMBL/GenBank/DDBJ whole genome shotgun (WGS) entry which is preliminary data.</text>
</comment>
<dbReference type="InterPro" id="IPR050490">
    <property type="entry name" value="Bact_solute-bd_prot1"/>
</dbReference>
<evidence type="ECO:0000313" key="7">
    <source>
        <dbReference type="EMBL" id="NHN29864.1"/>
    </source>
</evidence>
<dbReference type="Pfam" id="PF01547">
    <property type="entry name" value="SBP_bac_1"/>
    <property type="match status" value="1"/>
</dbReference>
<reference evidence="7" key="1">
    <citation type="submission" date="2020-03" db="EMBL/GenBank/DDBJ databases">
        <title>Draft sequencing of Paenibacilllus sp. S3N08.</title>
        <authorList>
            <person name="Kim D.-U."/>
        </authorList>
    </citation>
    <scope>NUCLEOTIDE SEQUENCE</scope>
    <source>
        <strain evidence="7">S3N08</strain>
    </source>
</reference>
<dbReference type="PANTHER" id="PTHR43649:SF33">
    <property type="entry name" value="POLYGALACTURONAN_RHAMNOGALACTURONAN-BINDING PROTEIN YTCQ"/>
    <property type="match status" value="1"/>
</dbReference>